<protein>
    <submittedName>
        <fullName evidence="3">Glycosyltransferase involved in cell wall biosynthesis</fullName>
    </submittedName>
</protein>
<dbReference type="Gene3D" id="3.90.550.10">
    <property type="entry name" value="Spore Coat Polysaccharide Biosynthesis Protein SpsA, Chain A"/>
    <property type="match status" value="1"/>
</dbReference>
<sequence>MIVPVYNTGPVIEDLVRSLDAQSMPASDFEVLLVDDGSTDGTAERLDALAAERSNVVVRHIPNSGWPGTPRNVGLELARGEYVAFLDHDDYLGEHGLALVHAFAVQHASDVVIAREVGVGRTIGRFVFRRTIPDARLDEDPVVQLLTPHKVYRRALLDREGIRFPSGKVRLEDHQFNARVFFAAERISIYGDYAYYHWTKREGVANASSERFDPHEYFTVALGTVLDVVDQHTEPGPRRDRLKAYWLGKKVLAHLSGRAVLGYAPARREQIFQEVKALTAARFTPGVTAHLEFPMRVRRLLVEQDRLDDLVALARAENGLTGSWRPADVALDGTAAVVGLELELRYRDGSPVRFRRDGDAVLWVPPVDLGPLPRPVLDVTADLAEARLHLLLRRRGAPEDHSVCVPARYRIVPLDGEDGGDGSARLVLTGDGRVEAAELAALPGPAGKAVVDLSAELDGLGRRVARRLAAPADGLPPRRRGAPALYVTQLGNLSARTTAEGAVTRAAACSAAEHGPTRPTSGAGAG</sequence>
<dbReference type="PANTHER" id="PTHR22916:SF3">
    <property type="entry name" value="UDP-GLCNAC:BETAGAL BETA-1,3-N-ACETYLGLUCOSAMINYLTRANSFERASE-LIKE PROTEIN 1"/>
    <property type="match status" value="1"/>
</dbReference>
<dbReference type="InterPro" id="IPR054028">
    <property type="entry name" value="TarS/TarP_linker"/>
</dbReference>
<feature type="domain" description="Glycosyltransferase 2-like" evidence="1">
    <location>
        <begin position="2"/>
        <end position="137"/>
    </location>
</feature>
<feature type="domain" description="TarS/TarP linker" evidence="2">
    <location>
        <begin position="214"/>
        <end position="314"/>
    </location>
</feature>
<keyword evidence="4" id="KW-1185">Reference proteome</keyword>
<comment type="caution">
    <text evidence="3">The sequence shown here is derived from an EMBL/GenBank/DDBJ whole genome shotgun (WGS) entry which is preliminary data.</text>
</comment>
<dbReference type="InterPro" id="IPR029044">
    <property type="entry name" value="Nucleotide-diphossugar_trans"/>
</dbReference>
<proteinExistence type="predicted"/>
<reference evidence="3 4" key="1">
    <citation type="submission" date="2021-03" db="EMBL/GenBank/DDBJ databases">
        <title>Sequencing the genomes of 1000 actinobacteria strains.</title>
        <authorList>
            <person name="Klenk H.-P."/>
        </authorList>
    </citation>
    <scope>NUCLEOTIDE SEQUENCE [LARGE SCALE GENOMIC DNA]</scope>
    <source>
        <strain evidence="3 4">DSM 12936</strain>
    </source>
</reference>
<name>A0ABS4Z3C2_9ACTN</name>
<dbReference type="Pfam" id="PF00535">
    <property type="entry name" value="Glycos_transf_2"/>
    <property type="match status" value="1"/>
</dbReference>
<evidence type="ECO:0000313" key="4">
    <source>
        <dbReference type="Proteomes" id="UP000758168"/>
    </source>
</evidence>
<evidence type="ECO:0000259" key="2">
    <source>
        <dbReference type="Pfam" id="PF22181"/>
    </source>
</evidence>
<accession>A0ABS4Z3C2</accession>
<dbReference type="EMBL" id="JAGIOB010000001">
    <property type="protein sequence ID" value="MBP2415290.1"/>
    <property type="molecule type" value="Genomic_DNA"/>
</dbReference>
<gene>
    <name evidence="3" type="ORF">JOF54_000212</name>
</gene>
<dbReference type="Pfam" id="PF22181">
    <property type="entry name" value="TarS_linker"/>
    <property type="match status" value="1"/>
</dbReference>
<evidence type="ECO:0000313" key="3">
    <source>
        <dbReference type="EMBL" id="MBP2415290.1"/>
    </source>
</evidence>
<dbReference type="CDD" id="cd00761">
    <property type="entry name" value="Glyco_tranf_GTA_type"/>
    <property type="match status" value="1"/>
</dbReference>
<dbReference type="Proteomes" id="UP000758168">
    <property type="component" value="Unassembled WGS sequence"/>
</dbReference>
<dbReference type="RefSeq" id="WP_210052187.1">
    <property type="nucleotide sequence ID" value="NZ_JAGIOB010000001.1"/>
</dbReference>
<evidence type="ECO:0000259" key="1">
    <source>
        <dbReference type="Pfam" id="PF00535"/>
    </source>
</evidence>
<dbReference type="SUPFAM" id="SSF53448">
    <property type="entry name" value="Nucleotide-diphospho-sugar transferases"/>
    <property type="match status" value="1"/>
</dbReference>
<organism evidence="3 4">
    <name type="scientific">Microlunatus capsulatus</name>
    <dbReference type="NCBI Taxonomy" id="99117"/>
    <lineage>
        <taxon>Bacteria</taxon>
        <taxon>Bacillati</taxon>
        <taxon>Actinomycetota</taxon>
        <taxon>Actinomycetes</taxon>
        <taxon>Propionibacteriales</taxon>
        <taxon>Propionibacteriaceae</taxon>
        <taxon>Microlunatus</taxon>
    </lineage>
</organism>
<dbReference type="InterPro" id="IPR001173">
    <property type="entry name" value="Glyco_trans_2-like"/>
</dbReference>
<dbReference type="PANTHER" id="PTHR22916">
    <property type="entry name" value="GLYCOSYLTRANSFERASE"/>
    <property type="match status" value="1"/>
</dbReference>